<organism evidence="1 2">
    <name type="scientific">Nitrospira tepida</name>
    <dbReference type="NCBI Taxonomy" id="2973512"/>
    <lineage>
        <taxon>Bacteria</taxon>
        <taxon>Pseudomonadati</taxon>
        <taxon>Nitrospirota</taxon>
        <taxon>Nitrospiria</taxon>
        <taxon>Nitrospirales</taxon>
        <taxon>Nitrospiraceae</taxon>
        <taxon>Nitrospira</taxon>
    </lineage>
</organism>
<name>A0AA86T1D3_9BACT</name>
<evidence type="ECO:0000313" key="2">
    <source>
        <dbReference type="Proteomes" id="UP001179121"/>
    </source>
</evidence>
<evidence type="ECO:0000313" key="1">
    <source>
        <dbReference type="EMBL" id="CAI4030169.1"/>
    </source>
</evidence>
<accession>A0AA86T1D3</accession>
<dbReference type="AlphaFoldDB" id="A0AA86T1D3"/>
<dbReference type="RefSeq" id="WP_289267169.1">
    <property type="nucleotide sequence ID" value="NZ_OX365700.1"/>
</dbReference>
<sequence>MATQVRACPRCFKLMWLKEELLEHEDENTIRTTCPHCKSLVRVRLVIEGPNATGPKMGH</sequence>
<proteinExistence type="predicted"/>
<reference evidence="1" key="1">
    <citation type="submission" date="2022-10" db="EMBL/GenBank/DDBJ databases">
        <authorList>
            <person name="Koch H."/>
        </authorList>
    </citation>
    <scope>NUCLEOTIDE SEQUENCE</scope>
    <source>
        <strain evidence="1">DNF</strain>
    </source>
</reference>
<keyword evidence="2" id="KW-1185">Reference proteome</keyword>
<protein>
    <submittedName>
        <fullName evidence="1">Uncharacterized protein</fullName>
    </submittedName>
</protein>
<dbReference type="KEGG" id="nti:DNFV4_00594"/>
<gene>
    <name evidence="1" type="ORF">DNFV4_00594</name>
</gene>
<dbReference type="EMBL" id="OX365700">
    <property type="protein sequence ID" value="CAI4030169.1"/>
    <property type="molecule type" value="Genomic_DNA"/>
</dbReference>
<dbReference type="Proteomes" id="UP001179121">
    <property type="component" value="Chromosome"/>
</dbReference>